<evidence type="ECO:0000313" key="2">
    <source>
        <dbReference type="EMBL" id="AXY76533.1"/>
    </source>
</evidence>
<name>A0A3B7MT22_9BACT</name>
<gene>
    <name evidence="2" type="ORF">D3H65_22150</name>
</gene>
<sequence length="136" mass="14899">MKKHSLLILIFVLVASLVCAQSPDYKVVFDVTSKDTNTYHTVVRQASSILKANPDAKVEIVIYGGALDLVTKDKSIVAPAVQELAPKAAFKVCAVTMQRNNLDKSRLIPGVETVPDGIYEIITRQKQGWGYIKVSP</sequence>
<dbReference type="Proteomes" id="UP000263900">
    <property type="component" value="Chromosome"/>
</dbReference>
<dbReference type="EMBL" id="CP032157">
    <property type="protein sequence ID" value="AXY76533.1"/>
    <property type="molecule type" value="Genomic_DNA"/>
</dbReference>
<dbReference type="SUPFAM" id="SSF75169">
    <property type="entry name" value="DsrEFH-like"/>
    <property type="match status" value="1"/>
</dbReference>
<keyword evidence="3" id="KW-1185">Reference proteome</keyword>
<dbReference type="Gene3D" id="3.40.1260.10">
    <property type="entry name" value="DsrEFH-like"/>
    <property type="match status" value="1"/>
</dbReference>
<dbReference type="Pfam" id="PF02635">
    <property type="entry name" value="DsrE"/>
    <property type="match status" value="1"/>
</dbReference>
<protein>
    <submittedName>
        <fullName evidence="2">Uncharacterized protein</fullName>
    </submittedName>
</protein>
<accession>A0A3B7MT22</accession>
<dbReference type="PANTHER" id="PTHR37691:SF1">
    <property type="entry name" value="BLR3518 PROTEIN"/>
    <property type="match status" value="1"/>
</dbReference>
<dbReference type="AlphaFoldDB" id="A0A3B7MT22"/>
<dbReference type="PANTHER" id="PTHR37691">
    <property type="entry name" value="BLR3518 PROTEIN"/>
    <property type="match status" value="1"/>
</dbReference>
<keyword evidence="1" id="KW-0732">Signal</keyword>
<dbReference type="InterPro" id="IPR027396">
    <property type="entry name" value="DsrEFH-like"/>
</dbReference>
<reference evidence="2 3" key="1">
    <citation type="submission" date="2018-09" db="EMBL/GenBank/DDBJ databases">
        <title>Genome sequencing of strain 6GH32-13.</title>
        <authorList>
            <person name="Weon H.-Y."/>
            <person name="Heo J."/>
            <person name="Kwon S.-W."/>
        </authorList>
    </citation>
    <scope>NUCLEOTIDE SEQUENCE [LARGE SCALE GENOMIC DNA]</scope>
    <source>
        <strain evidence="2 3">5GH32-13</strain>
    </source>
</reference>
<feature type="chain" id="PRO_5017639308" evidence="1">
    <location>
        <begin position="21"/>
        <end position="136"/>
    </location>
</feature>
<dbReference type="RefSeq" id="WP_119052410.1">
    <property type="nucleotide sequence ID" value="NZ_CP032157.1"/>
</dbReference>
<organism evidence="2 3">
    <name type="scientific">Paraflavitalea soli</name>
    <dbReference type="NCBI Taxonomy" id="2315862"/>
    <lineage>
        <taxon>Bacteria</taxon>
        <taxon>Pseudomonadati</taxon>
        <taxon>Bacteroidota</taxon>
        <taxon>Chitinophagia</taxon>
        <taxon>Chitinophagales</taxon>
        <taxon>Chitinophagaceae</taxon>
        <taxon>Paraflavitalea</taxon>
    </lineage>
</organism>
<dbReference type="KEGG" id="pseg:D3H65_22150"/>
<proteinExistence type="predicted"/>
<evidence type="ECO:0000313" key="3">
    <source>
        <dbReference type="Proteomes" id="UP000263900"/>
    </source>
</evidence>
<evidence type="ECO:0000256" key="1">
    <source>
        <dbReference type="SAM" id="SignalP"/>
    </source>
</evidence>
<dbReference type="OrthoDB" id="678766at2"/>
<dbReference type="InterPro" id="IPR003787">
    <property type="entry name" value="Sulphur_relay_DsrE/F-like"/>
</dbReference>
<feature type="signal peptide" evidence="1">
    <location>
        <begin position="1"/>
        <end position="20"/>
    </location>
</feature>